<dbReference type="Pfam" id="PF08241">
    <property type="entry name" value="Methyltransf_11"/>
    <property type="match status" value="1"/>
</dbReference>
<evidence type="ECO:0000313" key="3">
    <source>
        <dbReference type="Proteomes" id="UP000462362"/>
    </source>
</evidence>
<keyword evidence="2" id="KW-0489">Methyltransferase</keyword>
<gene>
    <name evidence="2" type="ORF">GMD42_00170</name>
</gene>
<accession>A0A6I3S2N7</accession>
<dbReference type="GO" id="GO:0008757">
    <property type="term" value="F:S-adenosylmethionine-dependent methyltransferase activity"/>
    <property type="evidence" value="ECO:0007669"/>
    <property type="project" value="InterPro"/>
</dbReference>
<dbReference type="EMBL" id="WNCL01000001">
    <property type="protein sequence ID" value="MTU42070.1"/>
    <property type="molecule type" value="Genomic_DNA"/>
</dbReference>
<reference evidence="2 3" key="1">
    <citation type="journal article" date="2019" name="Nat. Med.">
        <title>A library of human gut bacterial isolates paired with longitudinal multiomics data enables mechanistic microbiome research.</title>
        <authorList>
            <person name="Poyet M."/>
            <person name="Groussin M."/>
            <person name="Gibbons S.M."/>
            <person name="Avila-Pacheco J."/>
            <person name="Jiang X."/>
            <person name="Kearney S.M."/>
            <person name="Perrotta A.R."/>
            <person name="Berdy B."/>
            <person name="Zhao S."/>
            <person name="Lieberman T.D."/>
            <person name="Swanson P.K."/>
            <person name="Smith M."/>
            <person name="Roesemann S."/>
            <person name="Alexander J.E."/>
            <person name="Rich S.A."/>
            <person name="Livny J."/>
            <person name="Vlamakis H."/>
            <person name="Clish C."/>
            <person name="Bullock K."/>
            <person name="Deik A."/>
            <person name="Scott J."/>
            <person name="Pierce K.A."/>
            <person name="Xavier R.J."/>
            <person name="Alm E.J."/>
        </authorList>
    </citation>
    <scope>NUCLEOTIDE SEQUENCE [LARGE SCALE GENOMIC DNA]</scope>
    <source>
        <strain evidence="2 3">BIOML-A2</strain>
    </source>
</reference>
<dbReference type="AlphaFoldDB" id="A0A6I3S2N7"/>
<proteinExistence type="predicted"/>
<evidence type="ECO:0000313" key="2">
    <source>
        <dbReference type="EMBL" id="MTU42070.1"/>
    </source>
</evidence>
<dbReference type="GO" id="GO:0032259">
    <property type="term" value="P:methylation"/>
    <property type="evidence" value="ECO:0007669"/>
    <property type="project" value="UniProtKB-KW"/>
</dbReference>
<dbReference type="InterPro" id="IPR029063">
    <property type="entry name" value="SAM-dependent_MTases_sf"/>
</dbReference>
<protein>
    <submittedName>
        <fullName evidence="2">Methyltransferase domain-containing protein</fullName>
    </submittedName>
</protein>
<dbReference type="Proteomes" id="UP000462362">
    <property type="component" value="Unassembled WGS sequence"/>
</dbReference>
<organism evidence="2 3">
    <name type="scientific">Parasutterella excrementihominis</name>
    <dbReference type="NCBI Taxonomy" id="487175"/>
    <lineage>
        <taxon>Bacteria</taxon>
        <taxon>Pseudomonadati</taxon>
        <taxon>Pseudomonadota</taxon>
        <taxon>Betaproteobacteria</taxon>
        <taxon>Burkholderiales</taxon>
        <taxon>Sutterellaceae</taxon>
        <taxon>Parasutterella</taxon>
    </lineage>
</organism>
<dbReference type="RefSeq" id="WP_141555123.1">
    <property type="nucleotide sequence ID" value="NZ_CAKVUT010000001.1"/>
</dbReference>
<dbReference type="InterPro" id="IPR013216">
    <property type="entry name" value="Methyltransf_11"/>
</dbReference>
<name>A0A6I3S2N7_9BURK</name>
<comment type="caution">
    <text evidence="2">The sequence shown here is derived from an EMBL/GenBank/DDBJ whole genome shotgun (WGS) entry which is preliminary data.</text>
</comment>
<keyword evidence="2" id="KW-0808">Transferase</keyword>
<feature type="domain" description="Methyltransferase type 11" evidence="1">
    <location>
        <begin position="134"/>
        <end position="182"/>
    </location>
</feature>
<dbReference type="CDD" id="cd02440">
    <property type="entry name" value="AdoMet_MTases"/>
    <property type="match status" value="1"/>
</dbReference>
<dbReference type="Gene3D" id="3.40.50.150">
    <property type="entry name" value="Vaccinia Virus protein VP39"/>
    <property type="match status" value="1"/>
</dbReference>
<evidence type="ECO:0000259" key="1">
    <source>
        <dbReference type="Pfam" id="PF08241"/>
    </source>
</evidence>
<dbReference type="SUPFAM" id="SSF53335">
    <property type="entry name" value="S-adenosyl-L-methionine-dependent methyltransferases"/>
    <property type="match status" value="1"/>
</dbReference>
<sequence>MLKTKPTYGERFSKTSEWCSEVRIKIQLLGNLKENHSGSMRLCFKYHRPQCQSFMAETITLEKFYSSSLGQYALRWEQNQYDKLVSDCFGYNAVQLGATGIDFLKNNRIGLKVAAEPTLRPLTQLLETDDRTPLQMLFEAMPFESESIDLVVMPHALEVSEDPHALLREVYRILIPGGRVILTGFNLMSLWGLRFKMQRFGAKTFLPGKQFMSVFQIRDWLHLLSFHVDRGAFGCYGLTFSSAQIKEDSWIEKAGDRWWPQCGAIFAISATKEVPGFKLVGRAVNKKFFFLGRRPAPKSE</sequence>